<keyword evidence="8" id="KW-1185">Reference proteome</keyword>
<protein>
    <submittedName>
        <fullName evidence="7">RNA polymerase sigma-70 factor</fullName>
    </submittedName>
</protein>
<dbReference type="AlphaFoldDB" id="A0A2K9PSD1"/>
<dbReference type="Pfam" id="PF08281">
    <property type="entry name" value="Sigma70_r4_2"/>
    <property type="match status" value="1"/>
</dbReference>
<feature type="domain" description="RNA polymerase sigma-70 region 2" evidence="5">
    <location>
        <begin position="27"/>
        <end position="93"/>
    </location>
</feature>
<accession>A0A2K9PSD1</accession>
<sequence>MDNTYTNDIDLLLKLSKSDKKAYRFIYTNYYDNLCVYLYSFTNNDQLAEDIAQDILLKLWEKREQLKIHSSLKSYLYKSAYNAFINNYKSRKRINEKLEAIKFTKLNQMENKIEDIKIMEQRLLYLKSAIDELPPKCKEALLLSKIEGYKYKEIAEVMNISVKTVENHIAHAFKLLRGKMTSKKFLLFFVNFFKTKLLWES</sequence>
<keyword evidence="3" id="KW-0731">Sigma factor</keyword>
<dbReference type="KEGG" id="fek:C1H87_15195"/>
<keyword evidence="2" id="KW-0805">Transcription regulation</keyword>
<dbReference type="InterPro" id="IPR013325">
    <property type="entry name" value="RNA_pol_sigma_r2"/>
</dbReference>
<dbReference type="InterPro" id="IPR036388">
    <property type="entry name" value="WH-like_DNA-bd_sf"/>
</dbReference>
<dbReference type="GO" id="GO:0016987">
    <property type="term" value="F:sigma factor activity"/>
    <property type="evidence" value="ECO:0007669"/>
    <property type="project" value="UniProtKB-KW"/>
</dbReference>
<organism evidence="7 8">
    <name type="scientific">Flavivirga eckloniae</name>
    <dbReference type="NCBI Taxonomy" id="1803846"/>
    <lineage>
        <taxon>Bacteria</taxon>
        <taxon>Pseudomonadati</taxon>
        <taxon>Bacteroidota</taxon>
        <taxon>Flavobacteriia</taxon>
        <taxon>Flavobacteriales</taxon>
        <taxon>Flavobacteriaceae</taxon>
        <taxon>Flavivirga</taxon>
    </lineage>
</organism>
<dbReference type="InterPro" id="IPR013324">
    <property type="entry name" value="RNA_pol_sigma_r3/r4-like"/>
</dbReference>
<proteinExistence type="inferred from homology"/>
<evidence type="ECO:0000313" key="7">
    <source>
        <dbReference type="EMBL" id="AUP79974.1"/>
    </source>
</evidence>
<dbReference type="InterPro" id="IPR007627">
    <property type="entry name" value="RNA_pol_sigma70_r2"/>
</dbReference>
<dbReference type="InterPro" id="IPR039425">
    <property type="entry name" value="RNA_pol_sigma-70-like"/>
</dbReference>
<evidence type="ECO:0000256" key="1">
    <source>
        <dbReference type="ARBA" id="ARBA00010641"/>
    </source>
</evidence>
<comment type="similarity">
    <text evidence="1">Belongs to the sigma-70 factor family. ECF subfamily.</text>
</comment>
<dbReference type="NCBIfam" id="TIGR02985">
    <property type="entry name" value="Sig70_bacteroi1"/>
    <property type="match status" value="1"/>
</dbReference>
<dbReference type="PANTHER" id="PTHR43133">
    <property type="entry name" value="RNA POLYMERASE ECF-TYPE SIGMA FACTO"/>
    <property type="match status" value="1"/>
</dbReference>
<dbReference type="Gene3D" id="1.10.1740.10">
    <property type="match status" value="1"/>
</dbReference>
<dbReference type="Pfam" id="PF04542">
    <property type="entry name" value="Sigma70_r2"/>
    <property type="match status" value="1"/>
</dbReference>
<dbReference type="SUPFAM" id="SSF88659">
    <property type="entry name" value="Sigma3 and sigma4 domains of RNA polymerase sigma factors"/>
    <property type="match status" value="1"/>
</dbReference>
<gene>
    <name evidence="7" type="ORF">C1H87_15195</name>
</gene>
<feature type="domain" description="RNA polymerase sigma factor 70 region 4 type 2" evidence="6">
    <location>
        <begin position="124"/>
        <end position="176"/>
    </location>
</feature>
<keyword evidence="4" id="KW-0804">Transcription</keyword>
<dbReference type="GO" id="GO:0003677">
    <property type="term" value="F:DNA binding"/>
    <property type="evidence" value="ECO:0007669"/>
    <property type="project" value="InterPro"/>
</dbReference>
<evidence type="ECO:0000256" key="4">
    <source>
        <dbReference type="ARBA" id="ARBA00023163"/>
    </source>
</evidence>
<dbReference type="Gene3D" id="1.10.10.10">
    <property type="entry name" value="Winged helix-like DNA-binding domain superfamily/Winged helix DNA-binding domain"/>
    <property type="match status" value="1"/>
</dbReference>
<dbReference type="Proteomes" id="UP000235826">
    <property type="component" value="Chromosome"/>
</dbReference>
<reference evidence="7 8" key="1">
    <citation type="submission" date="2018-01" db="EMBL/GenBank/DDBJ databases">
        <title>Complete genome sequence of Flavivirga eckloniae ECD14 isolated from seaweed Ecklonia cava.</title>
        <authorList>
            <person name="Lee J.H."/>
            <person name="Baik K.S."/>
            <person name="Seong C.N."/>
        </authorList>
    </citation>
    <scope>NUCLEOTIDE SEQUENCE [LARGE SCALE GENOMIC DNA]</scope>
    <source>
        <strain evidence="7 8">ECD14</strain>
    </source>
</reference>
<dbReference type="CDD" id="cd06171">
    <property type="entry name" value="Sigma70_r4"/>
    <property type="match status" value="1"/>
</dbReference>
<dbReference type="RefSeq" id="WP_102756626.1">
    <property type="nucleotide sequence ID" value="NZ_CP025791.1"/>
</dbReference>
<dbReference type="GO" id="GO:0006352">
    <property type="term" value="P:DNA-templated transcription initiation"/>
    <property type="evidence" value="ECO:0007669"/>
    <property type="project" value="InterPro"/>
</dbReference>
<evidence type="ECO:0000256" key="2">
    <source>
        <dbReference type="ARBA" id="ARBA00023015"/>
    </source>
</evidence>
<dbReference type="PANTHER" id="PTHR43133:SF46">
    <property type="entry name" value="RNA POLYMERASE SIGMA-70 FACTOR ECF SUBFAMILY"/>
    <property type="match status" value="1"/>
</dbReference>
<evidence type="ECO:0000259" key="5">
    <source>
        <dbReference type="Pfam" id="PF04542"/>
    </source>
</evidence>
<dbReference type="SUPFAM" id="SSF88946">
    <property type="entry name" value="Sigma2 domain of RNA polymerase sigma factors"/>
    <property type="match status" value="1"/>
</dbReference>
<dbReference type="EMBL" id="CP025791">
    <property type="protein sequence ID" value="AUP79974.1"/>
    <property type="molecule type" value="Genomic_DNA"/>
</dbReference>
<dbReference type="InterPro" id="IPR014327">
    <property type="entry name" value="RNA_pol_sigma70_bacteroid"/>
</dbReference>
<dbReference type="InterPro" id="IPR014284">
    <property type="entry name" value="RNA_pol_sigma-70_dom"/>
</dbReference>
<name>A0A2K9PSD1_9FLAO</name>
<dbReference type="NCBIfam" id="TIGR02937">
    <property type="entry name" value="sigma70-ECF"/>
    <property type="match status" value="1"/>
</dbReference>
<dbReference type="OrthoDB" id="659361at2"/>
<evidence type="ECO:0000313" key="8">
    <source>
        <dbReference type="Proteomes" id="UP000235826"/>
    </source>
</evidence>
<evidence type="ECO:0000259" key="6">
    <source>
        <dbReference type="Pfam" id="PF08281"/>
    </source>
</evidence>
<evidence type="ECO:0000256" key="3">
    <source>
        <dbReference type="ARBA" id="ARBA00023082"/>
    </source>
</evidence>
<dbReference type="InterPro" id="IPR013249">
    <property type="entry name" value="RNA_pol_sigma70_r4_t2"/>
</dbReference>